<feature type="region of interest" description="Disordered" evidence="1">
    <location>
        <begin position="1"/>
        <end position="173"/>
    </location>
</feature>
<evidence type="ECO:0000313" key="3">
    <source>
        <dbReference type="Proteomes" id="UP000001072"/>
    </source>
</evidence>
<dbReference type="Proteomes" id="UP000001072">
    <property type="component" value="Unassembled WGS sequence"/>
</dbReference>
<feature type="compositionally biased region" description="Polar residues" evidence="1">
    <location>
        <begin position="62"/>
        <end position="84"/>
    </location>
</feature>
<proteinExistence type="predicted"/>
<feature type="compositionally biased region" description="Basic and acidic residues" evidence="1">
    <location>
        <begin position="361"/>
        <end position="370"/>
    </location>
</feature>
<reference evidence="3" key="1">
    <citation type="journal article" date="2011" name="Proc. Natl. Acad. Sci. U.S.A.">
        <title>Obligate biotrophy features unraveled by the genomic analysis of rust fungi.</title>
        <authorList>
            <person name="Duplessis S."/>
            <person name="Cuomo C.A."/>
            <person name="Lin Y.-C."/>
            <person name="Aerts A."/>
            <person name="Tisserant E."/>
            <person name="Veneault-Fourrey C."/>
            <person name="Joly D.L."/>
            <person name="Hacquard S."/>
            <person name="Amselem J."/>
            <person name="Cantarel B.L."/>
            <person name="Chiu R."/>
            <person name="Coutinho P.M."/>
            <person name="Feau N."/>
            <person name="Field M."/>
            <person name="Frey P."/>
            <person name="Gelhaye E."/>
            <person name="Goldberg J."/>
            <person name="Grabherr M.G."/>
            <person name="Kodira C.D."/>
            <person name="Kohler A."/>
            <person name="Kuees U."/>
            <person name="Lindquist E.A."/>
            <person name="Lucas S.M."/>
            <person name="Mago R."/>
            <person name="Mauceli E."/>
            <person name="Morin E."/>
            <person name="Murat C."/>
            <person name="Pangilinan J.L."/>
            <person name="Park R."/>
            <person name="Pearson M."/>
            <person name="Quesneville H."/>
            <person name="Rouhier N."/>
            <person name="Sakthikumar S."/>
            <person name="Salamov A.A."/>
            <person name="Schmutz J."/>
            <person name="Selles B."/>
            <person name="Shapiro H."/>
            <person name="Tanguay P."/>
            <person name="Tuskan G.A."/>
            <person name="Henrissat B."/>
            <person name="Van de Peer Y."/>
            <person name="Rouze P."/>
            <person name="Ellis J.G."/>
            <person name="Dodds P.N."/>
            <person name="Schein J.E."/>
            <person name="Zhong S."/>
            <person name="Hamelin R.C."/>
            <person name="Grigoriev I.V."/>
            <person name="Szabo L.J."/>
            <person name="Martin F."/>
        </authorList>
    </citation>
    <scope>NUCLEOTIDE SEQUENCE [LARGE SCALE GENOMIC DNA]</scope>
    <source>
        <strain evidence="3">98AG31 / pathotype 3-4-7</strain>
    </source>
</reference>
<evidence type="ECO:0000313" key="2">
    <source>
        <dbReference type="EMBL" id="EGG09576.1"/>
    </source>
</evidence>
<dbReference type="HOGENOM" id="CLU_860748_0_0_1"/>
<feature type="compositionally biased region" description="Polar residues" evidence="1">
    <location>
        <begin position="32"/>
        <end position="54"/>
    </location>
</feature>
<feature type="compositionally biased region" description="Basic and acidic residues" evidence="1">
    <location>
        <begin position="116"/>
        <end position="158"/>
    </location>
</feature>
<sequence>MSDKPNRRRGNNKETESGAIVNLLTQPPAGANPSNEQTSTNDDTSKSIESSQGDQADPGHVSKTNQVDPSKNLGTNRTQLNQEGSPIDPGLELNKSNQSNSVQTKSSTANPIQGGQRDDLGLNRQKESLERLEDPSKSSKKDQENEQSLKSKENETNKNQDIQGSKNQGKALVNPDYLSILGSKPSANHVNSDEEEDFEEGIDLTNKDAVFAKAMVLSVKGEGKKAAKYLKVYETLGTLTMNRPSTKRATSANPVLSDENKKIPEGAVFENGMWFFPGKTTSHTKRSYTPYFDKNIDELRYPIPLTIFDKDWQNKAMTCHVKKKSKSSDGEKSDSSYTGLPYADEWLLDYGEWMDGSSQDQCRKSDERDGLVNSFEI</sequence>
<feature type="compositionally biased region" description="Basic and acidic residues" evidence="1">
    <location>
        <begin position="1"/>
        <end position="16"/>
    </location>
</feature>
<dbReference type="AlphaFoldDB" id="F4RDN4"/>
<feature type="compositionally biased region" description="Polar residues" evidence="1">
    <location>
        <begin position="94"/>
        <end position="113"/>
    </location>
</feature>
<dbReference type="EMBL" id="GL883097">
    <property type="protein sequence ID" value="EGG09576.1"/>
    <property type="molecule type" value="Genomic_DNA"/>
</dbReference>
<protein>
    <submittedName>
        <fullName evidence="2">Uncharacterized protein</fullName>
    </submittedName>
</protein>
<dbReference type="GeneID" id="18922174"/>
<feature type="compositionally biased region" description="Polar residues" evidence="1">
    <location>
        <begin position="159"/>
        <end position="168"/>
    </location>
</feature>
<dbReference type="VEuPathDB" id="FungiDB:MELLADRAFT_104124"/>
<dbReference type="KEGG" id="mlr:MELLADRAFT_104124"/>
<organism evidence="3">
    <name type="scientific">Melampsora larici-populina (strain 98AG31 / pathotype 3-4-7)</name>
    <name type="common">Poplar leaf rust fungus</name>
    <dbReference type="NCBI Taxonomy" id="747676"/>
    <lineage>
        <taxon>Eukaryota</taxon>
        <taxon>Fungi</taxon>
        <taxon>Dikarya</taxon>
        <taxon>Basidiomycota</taxon>
        <taxon>Pucciniomycotina</taxon>
        <taxon>Pucciniomycetes</taxon>
        <taxon>Pucciniales</taxon>
        <taxon>Melampsoraceae</taxon>
        <taxon>Melampsora</taxon>
    </lineage>
</organism>
<accession>F4RDN4</accession>
<gene>
    <name evidence="2" type="ORF">MELLADRAFT_104124</name>
</gene>
<feature type="region of interest" description="Disordered" evidence="1">
    <location>
        <begin position="356"/>
        <end position="377"/>
    </location>
</feature>
<keyword evidence="3" id="KW-1185">Reference proteome</keyword>
<evidence type="ECO:0000256" key="1">
    <source>
        <dbReference type="SAM" id="MobiDB-lite"/>
    </source>
</evidence>
<dbReference type="RefSeq" id="XP_007407303.1">
    <property type="nucleotide sequence ID" value="XM_007407241.1"/>
</dbReference>
<dbReference type="InParanoid" id="F4RDN4"/>
<name>F4RDN4_MELLP</name>